<dbReference type="PANTHER" id="PTHR43646">
    <property type="entry name" value="GLYCOSYLTRANSFERASE"/>
    <property type="match status" value="1"/>
</dbReference>
<keyword evidence="1" id="KW-0472">Membrane</keyword>
<dbReference type="SUPFAM" id="SSF53448">
    <property type="entry name" value="Nucleotide-diphospho-sugar transferases"/>
    <property type="match status" value="1"/>
</dbReference>
<name>A0ABW5G0D2_9PSEU</name>
<reference evidence="4" key="1">
    <citation type="journal article" date="2019" name="Int. J. Syst. Evol. Microbiol.">
        <title>The Global Catalogue of Microorganisms (GCM) 10K type strain sequencing project: providing services to taxonomists for standard genome sequencing and annotation.</title>
        <authorList>
            <consortium name="The Broad Institute Genomics Platform"/>
            <consortium name="The Broad Institute Genome Sequencing Center for Infectious Disease"/>
            <person name="Wu L."/>
            <person name="Ma J."/>
        </authorList>
    </citation>
    <scope>NUCLEOTIDE SEQUENCE [LARGE SCALE GENOMIC DNA]</scope>
    <source>
        <strain evidence="4">CGMCC 4.7645</strain>
    </source>
</reference>
<dbReference type="EMBL" id="JBHUKR010000020">
    <property type="protein sequence ID" value="MFD2420753.1"/>
    <property type="molecule type" value="Genomic_DNA"/>
</dbReference>
<dbReference type="Pfam" id="PF00535">
    <property type="entry name" value="Glycos_transf_2"/>
    <property type="match status" value="1"/>
</dbReference>
<evidence type="ECO:0000313" key="3">
    <source>
        <dbReference type="EMBL" id="MFD2420753.1"/>
    </source>
</evidence>
<dbReference type="GO" id="GO:0016757">
    <property type="term" value="F:glycosyltransferase activity"/>
    <property type="evidence" value="ECO:0007669"/>
    <property type="project" value="UniProtKB-KW"/>
</dbReference>
<accession>A0ABW5G0D2</accession>
<evidence type="ECO:0000313" key="4">
    <source>
        <dbReference type="Proteomes" id="UP001597417"/>
    </source>
</evidence>
<proteinExistence type="predicted"/>
<dbReference type="RefSeq" id="WP_378268968.1">
    <property type="nucleotide sequence ID" value="NZ_JBHUKR010000020.1"/>
</dbReference>
<evidence type="ECO:0000259" key="2">
    <source>
        <dbReference type="Pfam" id="PF00535"/>
    </source>
</evidence>
<keyword evidence="4" id="KW-1185">Reference proteome</keyword>
<keyword evidence="3" id="KW-0808">Transferase</keyword>
<protein>
    <submittedName>
        <fullName evidence="3">Glycosyltransferase</fullName>
        <ecNumber evidence="3">2.4.-.-</ecNumber>
    </submittedName>
</protein>
<organism evidence="3 4">
    <name type="scientific">Amycolatopsis pigmentata</name>
    <dbReference type="NCBI Taxonomy" id="450801"/>
    <lineage>
        <taxon>Bacteria</taxon>
        <taxon>Bacillati</taxon>
        <taxon>Actinomycetota</taxon>
        <taxon>Actinomycetes</taxon>
        <taxon>Pseudonocardiales</taxon>
        <taxon>Pseudonocardiaceae</taxon>
        <taxon>Amycolatopsis</taxon>
    </lineage>
</organism>
<dbReference type="EC" id="2.4.-.-" evidence="3"/>
<dbReference type="Proteomes" id="UP001597417">
    <property type="component" value="Unassembled WGS sequence"/>
</dbReference>
<keyword evidence="1" id="KW-1133">Transmembrane helix</keyword>
<dbReference type="InterPro" id="IPR001173">
    <property type="entry name" value="Glyco_trans_2-like"/>
</dbReference>
<keyword evidence="1" id="KW-0812">Transmembrane</keyword>
<comment type="caution">
    <text evidence="3">The sequence shown here is derived from an EMBL/GenBank/DDBJ whole genome shotgun (WGS) entry which is preliminary data.</text>
</comment>
<dbReference type="PANTHER" id="PTHR43646:SF3">
    <property type="entry name" value="SLR1566 PROTEIN"/>
    <property type="match status" value="1"/>
</dbReference>
<dbReference type="CDD" id="cd00761">
    <property type="entry name" value="Glyco_tranf_GTA_type"/>
    <property type="match status" value="1"/>
</dbReference>
<evidence type="ECO:0000256" key="1">
    <source>
        <dbReference type="SAM" id="Phobius"/>
    </source>
</evidence>
<gene>
    <name evidence="3" type="ORF">ACFSXZ_30930</name>
</gene>
<feature type="transmembrane region" description="Helical" evidence="1">
    <location>
        <begin position="322"/>
        <end position="340"/>
    </location>
</feature>
<dbReference type="Gene3D" id="3.90.550.10">
    <property type="entry name" value="Spore Coat Polysaccharide Biosynthesis Protein SpsA, Chain A"/>
    <property type="match status" value="1"/>
</dbReference>
<sequence>MSGAVLVFHLVKTAGLLVNLVAFPTLRPVRTGGVRTSILVPARDEADRLRRTLPGLLAQPADEILVLDDGSRDGTAEVVAAHAARDARLRLVTGTPPPPGWVGKNWACHRLASEATGELLLFCDADVTLSPGALSAVWHEIQHQRAEVFSVFPRQLTMTFGERLLVPAIDEVLLGFLPHPLLDAPVPAAATANGQLLAFRRAAYDRMGGHAAVAGALVEDVVLARRARAHGLKLGLALGGNLITARMYGGYRDAVRGFGKSLHAGRRSWLIAVAVWQVVAHTLPWPAWLSGGRRAWRWAAVLGLGGRALTNAKTGRHGYPEAALAPLAAVAALPVYAVALRRTARWKGRRYP</sequence>
<keyword evidence="3" id="KW-0328">Glycosyltransferase</keyword>
<dbReference type="InterPro" id="IPR029044">
    <property type="entry name" value="Nucleotide-diphossugar_trans"/>
</dbReference>
<feature type="domain" description="Glycosyltransferase 2-like" evidence="2">
    <location>
        <begin position="37"/>
        <end position="151"/>
    </location>
</feature>